<dbReference type="AlphaFoldDB" id="A0A1X7TH89"/>
<accession>A0A1X7TH89</accession>
<dbReference type="InParanoid" id="A0A1X7TH89"/>
<sequence length="172" mass="19935">MEGETMEEAFKRHREASIRSIENHFNKLQKLLEAERNWKKIVDARNKARFTEELPDNKEDDEPQLLGEIMEAVADIADMHINVPNLTLEQREAMLNVDQKKFLIKLSHLISQKELEDLLENESSRLLRLDNMKPLRMFISGVGETGKSFLIEANKLPSGWYMASKVVKLCVL</sequence>
<protein>
    <submittedName>
        <fullName evidence="1">Uncharacterized protein</fullName>
    </submittedName>
</protein>
<proteinExistence type="predicted"/>
<organism evidence="1">
    <name type="scientific">Amphimedon queenslandica</name>
    <name type="common">Sponge</name>
    <dbReference type="NCBI Taxonomy" id="400682"/>
    <lineage>
        <taxon>Eukaryota</taxon>
        <taxon>Metazoa</taxon>
        <taxon>Porifera</taxon>
        <taxon>Demospongiae</taxon>
        <taxon>Heteroscleromorpha</taxon>
        <taxon>Haplosclerida</taxon>
        <taxon>Niphatidae</taxon>
        <taxon>Amphimedon</taxon>
    </lineage>
</organism>
<dbReference type="EnsemblMetazoa" id="Aqu2.1.13992_001">
    <property type="protein sequence ID" value="Aqu2.1.13992_001"/>
    <property type="gene ID" value="Aqu2.1.13992"/>
</dbReference>
<evidence type="ECO:0000313" key="1">
    <source>
        <dbReference type="EnsemblMetazoa" id="Aqu2.1.13992_001"/>
    </source>
</evidence>
<reference evidence="1" key="1">
    <citation type="submission" date="2017-05" db="UniProtKB">
        <authorList>
            <consortium name="EnsemblMetazoa"/>
        </authorList>
    </citation>
    <scope>IDENTIFICATION</scope>
</reference>
<name>A0A1X7TH89_AMPQE</name>